<feature type="non-terminal residue" evidence="2">
    <location>
        <position position="1"/>
    </location>
</feature>
<dbReference type="AlphaFoldDB" id="A0A167JX19"/>
<keyword evidence="3" id="KW-1185">Reference proteome</keyword>
<dbReference type="InterPro" id="IPR000421">
    <property type="entry name" value="FA58C"/>
</dbReference>
<evidence type="ECO:0000313" key="3">
    <source>
        <dbReference type="Proteomes" id="UP000076738"/>
    </source>
</evidence>
<organism evidence="2 3">
    <name type="scientific">Calocera viscosa (strain TUFC12733)</name>
    <dbReference type="NCBI Taxonomy" id="1330018"/>
    <lineage>
        <taxon>Eukaryota</taxon>
        <taxon>Fungi</taxon>
        <taxon>Dikarya</taxon>
        <taxon>Basidiomycota</taxon>
        <taxon>Agaricomycotina</taxon>
        <taxon>Dacrymycetes</taxon>
        <taxon>Dacrymycetales</taxon>
        <taxon>Dacrymycetaceae</taxon>
        <taxon>Calocera</taxon>
    </lineage>
</organism>
<dbReference type="InterPro" id="IPR008979">
    <property type="entry name" value="Galactose-bd-like_sf"/>
</dbReference>
<name>A0A167JX19_CALVF</name>
<feature type="domain" description="F5/8 type C" evidence="1">
    <location>
        <begin position="1"/>
        <end position="74"/>
    </location>
</feature>
<protein>
    <submittedName>
        <fullName evidence="2">Galactose-binding like protein</fullName>
    </submittedName>
</protein>
<reference evidence="2 3" key="1">
    <citation type="journal article" date="2016" name="Mol. Biol. Evol.">
        <title>Comparative Genomics of Early-Diverging Mushroom-Forming Fungi Provides Insights into the Origins of Lignocellulose Decay Capabilities.</title>
        <authorList>
            <person name="Nagy L.G."/>
            <person name="Riley R."/>
            <person name="Tritt A."/>
            <person name="Adam C."/>
            <person name="Daum C."/>
            <person name="Floudas D."/>
            <person name="Sun H."/>
            <person name="Yadav J.S."/>
            <person name="Pangilinan J."/>
            <person name="Larsson K.H."/>
            <person name="Matsuura K."/>
            <person name="Barry K."/>
            <person name="Labutti K."/>
            <person name="Kuo R."/>
            <person name="Ohm R.A."/>
            <person name="Bhattacharya S.S."/>
            <person name="Shirouzu T."/>
            <person name="Yoshinaga Y."/>
            <person name="Martin F.M."/>
            <person name="Grigoriev I.V."/>
            <person name="Hibbett D.S."/>
        </authorList>
    </citation>
    <scope>NUCLEOTIDE SEQUENCE [LARGE SCALE GENOMIC DNA]</scope>
    <source>
        <strain evidence="2 3">TUFC12733</strain>
    </source>
</reference>
<dbReference type="OrthoDB" id="10052260at2759"/>
<dbReference type="Proteomes" id="UP000076738">
    <property type="component" value="Unassembled WGS sequence"/>
</dbReference>
<gene>
    <name evidence="2" type="ORF">CALVIDRAFT_484981</name>
</gene>
<dbReference type="Gene3D" id="2.60.120.260">
    <property type="entry name" value="Galactose-binding domain-like"/>
    <property type="match status" value="1"/>
</dbReference>
<dbReference type="SUPFAM" id="SSF49785">
    <property type="entry name" value="Galactose-binding domain-like"/>
    <property type="match status" value="1"/>
</dbReference>
<evidence type="ECO:0000259" key="1">
    <source>
        <dbReference type="PROSITE" id="PS50022"/>
    </source>
</evidence>
<dbReference type="EMBL" id="KV417297">
    <property type="protein sequence ID" value="KZO94026.1"/>
    <property type="molecule type" value="Genomic_DNA"/>
</dbReference>
<sequence length="136" mass="14987">RASSTLDRGSHRKHLIDRNTDTCWASANGSPQWVSFTLPKPALLKTLSLTFQGGFVATEVIISTSSTSSNWKPVATIYPQDNNFRQTFKIEGEGARVEGAVRLEFPKSSDFFGRVVVYDLDLLGDSVESEEDGIES</sequence>
<evidence type="ECO:0000313" key="2">
    <source>
        <dbReference type="EMBL" id="KZO94026.1"/>
    </source>
</evidence>
<dbReference type="PROSITE" id="PS50022">
    <property type="entry name" value="FA58C_3"/>
    <property type="match status" value="1"/>
</dbReference>
<dbReference type="Pfam" id="PF00754">
    <property type="entry name" value="F5_F8_type_C"/>
    <property type="match status" value="1"/>
</dbReference>
<dbReference type="STRING" id="1330018.A0A167JX19"/>
<accession>A0A167JX19</accession>
<proteinExistence type="predicted"/>